<accession>A0A6H0WN37</accession>
<reference evidence="3 4" key="1">
    <citation type="submission" date="2020-02" db="EMBL/GenBank/DDBJ databases">
        <title>Genome sequencing, annotation and comparative genomic analysis of Bacillus tequilensis EA-CB0015, an effective biological control agent against Pseudocercospora fijiensis in banana plants.</title>
        <authorList>
            <person name="Cuellar-Gaviria T.Z."/>
            <person name="Ju K.-S."/>
            <person name="Villegas-Escobar V."/>
        </authorList>
    </citation>
    <scope>NUCLEOTIDE SEQUENCE [LARGE SCALE GENOMIC DNA]</scope>
    <source>
        <strain evidence="3 4">EA-CB0015</strain>
    </source>
</reference>
<dbReference type="Gene3D" id="3.40.710.10">
    <property type="entry name" value="DD-peptidase/beta-lactamase superfamily"/>
    <property type="match status" value="1"/>
</dbReference>
<keyword evidence="3" id="KW-0378">Hydrolase</keyword>
<dbReference type="InterPro" id="IPR012338">
    <property type="entry name" value="Beta-lactam/transpept-like"/>
</dbReference>
<keyword evidence="1" id="KW-0472">Membrane</keyword>
<keyword evidence="1" id="KW-1133">Transmembrane helix</keyword>
<name>A0A6H0WN37_9BACI</name>
<evidence type="ECO:0000256" key="1">
    <source>
        <dbReference type="SAM" id="Phobius"/>
    </source>
</evidence>
<feature type="transmembrane region" description="Helical" evidence="1">
    <location>
        <begin position="6"/>
        <end position="23"/>
    </location>
</feature>
<protein>
    <submittedName>
        <fullName evidence="3">Serine hydrolase</fullName>
    </submittedName>
</protein>
<gene>
    <name evidence="3" type="ORF">G4P54_20250</name>
</gene>
<evidence type="ECO:0000313" key="3">
    <source>
        <dbReference type="EMBL" id="QIW81950.1"/>
    </source>
</evidence>
<dbReference type="InterPro" id="IPR045155">
    <property type="entry name" value="Beta-lactam_cat"/>
</dbReference>
<dbReference type="GO" id="GO:0046677">
    <property type="term" value="P:response to antibiotic"/>
    <property type="evidence" value="ECO:0007669"/>
    <property type="project" value="InterPro"/>
</dbReference>
<dbReference type="GO" id="GO:0008800">
    <property type="term" value="F:beta-lactamase activity"/>
    <property type="evidence" value="ECO:0007669"/>
    <property type="project" value="InterPro"/>
</dbReference>
<dbReference type="SUPFAM" id="SSF56601">
    <property type="entry name" value="beta-lactamase/transpeptidase-like"/>
    <property type="match status" value="1"/>
</dbReference>
<dbReference type="InterPro" id="IPR000871">
    <property type="entry name" value="Beta-lactam_class-A"/>
</dbReference>
<dbReference type="PANTHER" id="PTHR35333">
    <property type="entry name" value="BETA-LACTAMASE"/>
    <property type="match status" value="1"/>
</dbReference>
<feature type="domain" description="Beta-lactamase class A catalytic" evidence="2">
    <location>
        <begin position="54"/>
        <end position="169"/>
    </location>
</feature>
<sequence>MFEFIIITAAFILTIGAAIVLYFKKINNNPFIAIDYAKKRREKKDVSLIITRNQTELVSINPDITMPLASTVKIIVAIEFARQASKNIIDVNTSISNEQLLKYYLEGTDGGAHKLWIKKFNNKPSYTLKEIAIGMIAFSSNANTEFLMDYLGLNTINKVLETLNLSHHTMIFPIVSSLYIPSYISQKEQIKKKDQLLKRLTEMPEKEYIDYSLTIHQHLKNKEKHEYMEKVYLEYEFQKIWSERLPAGSASDYLKVMRMINCREQFNQDMQTHLEKLLGYALFSNENNRKWIERGGFKGGSTLFVFTYASFSTDKDGNQTELVFFSNNLNAFTAKRLQLNFNQFVLNTLKDESFRKKIVN</sequence>
<dbReference type="GO" id="GO:0030655">
    <property type="term" value="P:beta-lactam antibiotic catabolic process"/>
    <property type="evidence" value="ECO:0007669"/>
    <property type="project" value="InterPro"/>
</dbReference>
<proteinExistence type="predicted"/>
<keyword evidence="4" id="KW-1185">Reference proteome</keyword>
<dbReference type="KEGG" id="bteq:G4P54_20250"/>
<dbReference type="Pfam" id="PF13354">
    <property type="entry name" value="Beta-lactamase2"/>
    <property type="match status" value="1"/>
</dbReference>
<dbReference type="RefSeq" id="WP_167873692.1">
    <property type="nucleotide sequence ID" value="NZ_CP048852.1"/>
</dbReference>
<dbReference type="EMBL" id="CP048852">
    <property type="protein sequence ID" value="QIW81950.1"/>
    <property type="molecule type" value="Genomic_DNA"/>
</dbReference>
<dbReference type="PANTHER" id="PTHR35333:SF3">
    <property type="entry name" value="BETA-LACTAMASE-TYPE TRANSPEPTIDASE FOLD CONTAINING PROTEIN"/>
    <property type="match status" value="1"/>
</dbReference>
<dbReference type="AlphaFoldDB" id="A0A6H0WN37"/>
<evidence type="ECO:0000259" key="2">
    <source>
        <dbReference type="Pfam" id="PF13354"/>
    </source>
</evidence>
<organism evidence="3 4">
    <name type="scientific">Bacillus tequilensis</name>
    <dbReference type="NCBI Taxonomy" id="227866"/>
    <lineage>
        <taxon>Bacteria</taxon>
        <taxon>Bacillati</taxon>
        <taxon>Bacillota</taxon>
        <taxon>Bacilli</taxon>
        <taxon>Bacillales</taxon>
        <taxon>Bacillaceae</taxon>
        <taxon>Bacillus</taxon>
    </lineage>
</organism>
<evidence type="ECO:0000313" key="4">
    <source>
        <dbReference type="Proteomes" id="UP000501914"/>
    </source>
</evidence>
<keyword evidence="1" id="KW-0812">Transmembrane</keyword>
<dbReference type="Proteomes" id="UP000501914">
    <property type="component" value="Chromosome"/>
</dbReference>